<dbReference type="AlphaFoldDB" id="A0A9P3C4G5"/>
<comment type="caution">
    <text evidence="2">The sequence shown here is derived from an EMBL/GenBank/DDBJ whole genome shotgun (WGS) entry which is preliminary data.</text>
</comment>
<dbReference type="EMBL" id="BOPL01000007">
    <property type="protein sequence ID" value="GIK05016.1"/>
    <property type="molecule type" value="Genomic_DNA"/>
</dbReference>
<evidence type="ECO:0000313" key="2">
    <source>
        <dbReference type="EMBL" id="GIK05016.1"/>
    </source>
</evidence>
<dbReference type="GeneID" id="66937097"/>
<feature type="compositionally biased region" description="Pro residues" evidence="1">
    <location>
        <begin position="53"/>
        <end position="70"/>
    </location>
</feature>
<dbReference type="Proteomes" id="UP000710440">
    <property type="component" value="Unassembled WGS sequence"/>
</dbReference>
<reference evidence="2 3" key="1">
    <citation type="submission" date="2021-02" db="EMBL/GenBank/DDBJ databases">
        <title>Pan-genome distribution and transcriptional activeness of fungal secondary metabolism genes in Aspergillus section Fumigati.</title>
        <authorList>
            <person name="Takahashi H."/>
            <person name="Umemura M."/>
            <person name="Ninomiya A."/>
            <person name="Kusuya Y."/>
            <person name="Urayama S."/>
            <person name="Shimizu M."/>
            <person name="Watanabe A."/>
            <person name="Kamei K."/>
            <person name="Yaguchi T."/>
            <person name="Hagiwara D."/>
        </authorList>
    </citation>
    <scope>NUCLEOTIDE SEQUENCE [LARGE SCALE GENOMIC DNA]</scope>
    <source>
        <strain evidence="2 3">IFM 47045</strain>
    </source>
</reference>
<sequence length="91" mass="9321">MTSTELDAHASPRGQPPAAGSPPGFPAGSQGPSASLPPRAPPRHQLIALRALPRPPPLASPPNPLPPGPANHPWEKDNLPFGGPRQGDVTV</sequence>
<evidence type="ECO:0000313" key="3">
    <source>
        <dbReference type="Proteomes" id="UP000710440"/>
    </source>
</evidence>
<feature type="compositionally biased region" description="Basic and acidic residues" evidence="1">
    <location>
        <begin position="1"/>
        <end position="10"/>
    </location>
</feature>
<gene>
    <name evidence="2" type="ORF">Aspvir_009115</name>
</gene>
<proteinExistence type="predicted"/>
<feature type="compositionally biased region" description="Low complexity" evidence="1">
    <location>
        <begin position="26"/>
        <end position="37"/>
    </location>
</feature>
<name>A0A9P3C4G5_ASPVI</name>
<dbReference type="RefSeq" id="XP_043128202.1">
    <property type="nucleotide sequence ID" value="XM_043272267.1"/>
</dbReference>
<evidence type="ECO:0000256" key="1">
    <source>
        <dbReference type="SAM" id="MobiDB-lite"/>
    </source>
</evidence>
<keyword evidence="3" id="KW-1185">Reference proteome</keyword>
<accession>A0A9P3C4G5</accession>
<protein>
    <submittedName>
        <fullName evidence="2">Uncharacterized protein</fullName>
    </submittedName>
</protein>
<organism evidence="2 3">
    <name type="scientific">Aspergillus viridinutans</name>
    <dbReference type="NCBI Taxonomy" id="75553"/>
    <lineage>
        <taxon>Eukaryota</taxon>
        <taxon>Fungi</taxon>
        <taxon>Dikarya</taxon>
        <taxon>Ascomycota</taxon>
        <taxon>Pezizomycotina</taxon>
        <taxon>Eurotiomycetes</taxon>
        <taxon>Eurotiomycetidae</taxon>
        <taxon>Eurotiales</taxon>
        <taxon>Aspergillaceae</taxon>
        <taxon>Aspergillus</taxon>
        <taxon>Aspergillus subgen. Fumigati</taxon>
    </lineage>
</organism>
<feature type="region of interest" description="Disordered" evidence="1">
    <location>
        <begin position="1"/>
        <end position="91"/>
    </location>
</feature>